<comment type="caution">
    <text evidence="3">The sequence shown here is derived from an EMBL/GenBank/DDBJ whole genome shotgun (WGS) entry which is preliminary data.</text>
</comment>
<dbReference type="SMART" id="SM00315">
    <property type="entry name" value="RGS"/>
    <property type="match status" value="1"/>
</dbReference>
<dbReference type="CDD" id="cd07440">
    <property type="entry name" value="RGS"/>
    <property type="match status" value="1"/>
</dbReference>
<reference evidence="3" key="1">
    <citation type="submission" date="2022-07" db="EMBL/GenBank/DDBJ databases">
        <title>Phylogenomic reconstructions and comparative analyses of Kickxellomycotina fungi.</title>
        <authorList>
            <person name="Reynolds N.K."/>
            <person name="Stajich J.E."/>
            <person name="Barry K."/>
            <person name="Grigoriev I.V."/>
            <person name="Crous P."/>
            <person name="Smith M.E."/>
        </authorList>
    </citation>
    <scope>NUCLEOTIDE SEQUENCE</scope>
    <source>
        <strain evidence="3">NBRC 105414</strain>
    </source>
</reference>
<dbReference type="InterPro" id="IPR036305">
    <property type="entry name" value="RGS_sf"/>
</dbReference>
<accession>A0A9W8LGR9</accession>
<dbReference type="SUPFAM" id="SSF48097">
    <property type="entry name" value="Regulator of G-protein signaling, RGS"/>
    <property type="match status" value="1"/>
</dbReference>
<keyword evidence="4" id="KW-1185">Reference proteome</keyword>
<dbReference type="Pfam" id="PF00615">
    <property type="entry name" value="RGS"/>
    <property type="match status" value="1"/>
</dbReference>
<evidence type="ECO:0000313" key="3">
    <source>
        <dbReference type="EMBL" id="KAJ2780985.1"/>
    </source>
</evidence>
<dbReference type="InterPro" id="IPR044926">
    <property type="entry name" value="RGS_subdomain_2"/>
</dbReference>
<evidence type="ECO:0000259" key="2">
    <source>
        <dbReference type="PROSITE" id="PS50132"/>
    </source>
</evidence>
<dbReference type="PROSITE" id="PS50132">
    <property type="entry name" value="RGS"/>
    <property type="match status" value="1"/>
</dbReference>
<dbReference type="OrthoDB" id="196547at2759"/>
<sequence length="528" mass="56669">MPLGSRAWPPAPGAEHRSRGSISTGDVRLPRRSFSGNHGAYSARAGPEDAAAGSSRGARTHHRTMSAASLVPEPPSADAAAPPWPGRRPGRLATVLRTGLRRAPSTRERPLPGTRARAATGISTDYVSVSVADRPATAVPPAASAVCPASAVCSGGIGLGIGSPAADLCISHMQGAFRPRKRSLSVGGEGDCHAFFVRQVEQYGLQPLLTSPVATCYFLASAISSYTPETLLFYLEAEHYRSASFSDGERRTRYAKGLYKAFVSHRAPLEINISHTMRQRITSAFRAGGPAPLTLFQETQAHAHALLEQDFVQFRQRPLFRRMMADLASLRRDPRLLSLRAVAAVYDALASTYGIRALPAGKPRLVQAEAPLFVKFADMDLTSTDLGVALPAWLCRTSIRLLDTPMPSSHEELSHMLRLATRCVPAATVAVRAPPSQPPSGSAVVALLPPLPPPPPPPATSEPPAPAEGPAKKAVKQKSLQRLRLLLHPDPEPRKAAHSENEGRAEPPPPSTVRSRWDALWGSRRRRP</sequence>
<evidence type="ECO:0000256" key="1">
    <source>
        <dbReference type="SAM" id="MobiDB-lite"/>
    </source>
</evidence>
<dbReference type="Gene3D" id="1.10.167.10">
    <property type="entry name" value="Regulator of G-protein Signalling 4, domain 2"/>
    <property type="match status" value="1"/>
</dbReference>
<dbReference type="AlphaFoldDB" id="A0A9W8LGR9"/>
<dbReference type="InterPro" id="IPR016137">
    <property type="entry name" value="RGS"/>
</dbReference>
<dbReference type="PANTHER" id="PTHR10845">
    <property type="entry name" value="REGULATOR OF G PROTEIN SIGNALING"/>
    <property type="match status" value="1"/>
</dbReference>
<feature type="compositionally biased region" description="Pro residues" evidence="1">
    <location>
        <begin position="449"/>
        <end position="467"/>
    </location>
</feature>
<evidence type="ECO:0000313" key="4">
    <source>
        <dbReference type="Proteomes" id="UP001140217"/>
    </source>
</evidence>
<feature type="region of interest" description="Disordered" evidence="1">
    <location>
        <begin position="431"/>
        <end position="528"/>
    </location>
</feature>
<organism evidence="3 4">
    <name type="scientific">Coemansia javaensis</name>
    <dbReference type="NCBI Taxonomy" id="2761396"/>
    <lineage>
        <taxon>Eukaryota</taxon>
        <taxon>Fungi</taxon>
        <taxon>Fungi incertae sedis</taxon>
        <taxon>Zoopagomycota</taxon>
        <taxon>Kickxellomycotina</taxon>
        <taxon>Kickxellomycetes</taxon>
        <taxon>Kickxellales</taxon>
        <taxon>Kickxellaceae</taxon>
        <taxon>Coemansia</taxon>
    </lineage>
</organism>
<protein>
    <recommendedName>
        <fullName evidence="2">RGS domain-containing protein</fullName>
    </recommendedName>
</protein>
<feature type="region of interest" description="Disordered" evidence="1">
    <location>
        <begin position="1"/>
        <end position="90"/>
    </location>
</feature>
<dbReference type="PANTHER" id="PTHR10845:SF192">
    <property type="entry name" value="DOUBLE HIT, ISOFORM B"/>
    <property type="match status" value="1"/>
</dbReference>
<proteinExistence type="predicted"/>
<dbReference type="EMBL" id="JANBUL010000118">
    <property type="protein sequence ID" value="KAJ2780985.1"/>
    <property type="molecule type" value="Genomic_DNA"/>
</dbReference>
<gene>
    <name evidence="3" type="ORF">H4R18_003135</name>
</gene>
<dbReference type="Proteomes" id="UP001140217">
    <property type="component" value="Unassembled WGS sequence"/>
</dbReference>
<name>A0A9W8LGR9_9FUNG</name>
<feature type="domain" description="RGS" evidence="2">
    <location>
        <begin position="204"/>
        <end position="310"/>
    </location>
</feature>
<feature type="compositionally biased region" description="Basic and acidic residues" evidence="1">
    <location>
        <begin position="487"/>
        <end position="505"/>
    </location>
</feature>